<evidence type="ECO:0000256" key="4">
    <source>
        <dbReference type="SAM" id="Phobius"/>
    </source>
</evidence>
<dbReference type="InterPro" id="IPR045379">
    <property type="entry name" value="Crinkler_N"/>
</dbReference>
<keyword evidence="3" id="KW-0964">Secreted</keyword>
<feature type="domain" description="Crinkler effector protein N-terminal" evidence="5">
    <location>
        <begin position="321"/>
        <end position="414"/>
    </location>
</feature>
<dbReference type="AlphaFoldDB" id="A0A6A3N6J1"/>
<dbReference type="EMBL" id="QXFV01000461">
    <property type="protein sequence ID" value="KAE9036874.1"/>
    <property type="molecule type" value="Genomic_DNA"/>
</dbReference>
<evidence type="ECO:0000256" key="3">
    <source>
        <dbReference type="ARBA" id="ARBA00022525"/>
    </source>
</evidence>
<protein>
    <recommendedName>
        <fullName evidence="5">Crinkler effector protein N-terminal domain-containing protein</fullName>
    </recommendedName>
</protein>
<organism evidence="6 7">
    <name type="scientific">Phytophthora rubi</name>
    <dbReference type="NCBI Taxonomy" id="129364"/>
    <lineage>
        <taxon>Eukaryota</taxon>
        <taxon>Sar</taxon>
        <taxon>Stramenopiles</taxon>
        <taxon>Oomycota</taxon>
        <taxon>Peronosporomycetes</taxon>
        <taxon>Peronosporales</taxon>
        <taxon>Peronosporaceae</taxon>
        <taxon>Phytophthora</taxon>
    </lineage>
</organism>
<reference evidence="6 7" key="1">
    <citation type="submission" date="2018-09" db="EMBL/GenBank/DDBJ databases">
        <title>Genomic investigation of the strawberry pathogen Phytophthora fragariae indicates pathogenicity is determined by transcriptional variation in three key races.</title>
        <authorList>
            <person name="Adams T.M."/>
            <person name="Armitage A.D."/>
            <person name="Sobczyk M.K."/>
            <person name="Bates H.J."/>
            <person name="Dunwell J.M."/>
            <person name="Nellist C.F."/>
            <person name="Harrison R.J."/>
        </authorList>
    </citation>
    <scope>NUCLEOTIDE SEQUENCE [LARGE SCALE GENOMIC DNA]</scope>
    <source>
        <strain evidence="6 7">SCRP249</strain>
    </source>
</reference>
<name>A0A6A3N6J1_9STRA</name>
<proteinExistence type="predicted"/>
<dbReference type="Pfam" id="PF20147">
    <property type="entry name" value="Crinkler"/>
    <property type="match status" value="2"/>
</dbReference>
<dbReference type="GO" id="GO:0005576">
    <property type="term" value="C:extracellular region"/>
    <property type="evidence" value="ECO:0007669"/>
    <property type="project" value="UniProtKB-SubCell"/>
</dbReference>
<gene>
    <name evidence="6" type="ORF">PR001_g8629</name>
</gene>
<evidence type="ECO:0000313" key="6">
    <source>
        <dbReference type="EMBL" id="KAE9036874.1"/>
    </source>
</evidence>
<keyword evidence="4" id="KW-0472">Membrane</keyword>
<dbReference type="Proteomes" id="UP000429607">
    <property type="component" value="Unassembled WGS sequence"/>
</dbReference>
<evidence type="ECO:0000256" key="1">
    <source>
        <dbReference type="ARBA" id="ARBA00004340"/>
    </source>
</evidence>
<evidence type="ECO:0000256" key="2">
    <source>
        <dbReference type="ARBA" id="ARBA00004613"/>
    </source>
</evidence>
<dbReference type="GO" id="GO:0043657">
    <property type="term" value="C:host cell"/>
    <property type="evidence" value="ECO:0007669"/>
    <property type="project" value="UniProtKB-SubCell"/>
</dbReference>
<accession>A0A6A3N6J1</accession>
<comment type="subcellular location">
    <subcellularLocation>
        <location evidence="1">Host cell</location>
    </subcellularLocation>
    <subcellularLocation>
        <location evidence="2">Secreted</location>
    </subcellularLocation>
</comment>
<sequence>MVQLELTCTIVGEGRAFDVKVDDRWKATKLQEAIQTKNKNDLGKVDAKDLQIYLAKKDGIWLTSAGAASVTLGGDETLHGFEKMDPTLFIKNPKYFGANFQPGEGEVHVLVVVLKSPANGDTAAALMTEEIPGAKRLKTEAAVDRTSSLNGGLAPIIEMAQQLNPETRLAVGSWLEIPITSLGRFDTGLFVRKEYWDLHKMITQRLESNDKIYRVLVVGSPGIGKSVFGVFLLLVLMMEKKDVAYRVFGQLTPYYFSWNGTKYEISPTPVAGKRYEGLFDGDDTGGALDSFLFLHAYVFASPRTTNYNHFVKEGCFKVYEFVVDIDAGELVADLKAAIKEKLIYPYSAHKLQLFLAKKGDEWLDWAGAASVTLDEHGTLQGFGDEMDDTQCINNANHFGANFQPGKGEVHVLVVFPACRQ</sequence>
<evidence type="ECO:0000259" key="5">
    <source>
        <dbReference type="Pfam" id="PF20147"/>
    </source>
</evidence>
<evidence type="ECO:0000313" key="7">
    <source>
        <dbReference type="Proteomes" id="UP000429607"/>
    </source>
</evidence>
<feature type="transmembrane region" description="Helical" evidence="4">
    <location>
        <begin position="212"/>
        <end position="236"/>
    </location>
</feature>
<comment type="caution">
    <text evidence="6">The sequence shown here is derived from an EMBL/GenBank/DDBJ whole genome shotgun (WGS) entry which is preliminary data.</text>
</comment>
<keyword evidence="4" id="KW-1133">Transmembrane helix</keyword>
<feature type="domain" description="Crinkler effector protein N-terminal" evidence="5">
    <location>
        <begin position="4"/>
        <end position="112"/>
    </location>
</feature>
<keyword evidence="4" id="KW-0812">Transmembrane</keyword>